<dbReference type="Proteomes" id="UP000310158">
    <property type="component" value="Unassembled WGS sequence"/>
</dbReference>
<keyword evidence="6" id="KW-0136">Cellulose degradation</keyword>
<accession>A0A4S4LMA7</accession>
<name>A0A4S4LMA7_9AGAM</name>
<evidence type="ECO:0000256" key="1">
    <source>
        <dbReference type="ARBA" id="ARBA00000448"/>
    </source>
</evidence>
<dbReference type="InterPro" id="IPR013783">
    <property type="entry name" value="Ig-like_fold"/>
</dbReference>
<dbReference type="AlphaFoldDB" id="A0A4S4LMA7"/>
<feature type="domain" description="Fibronectin type III-like" evidence="12">
    <location>
        <begin position="799"/>
        <end position="868"/>
    </location>
</feature>
<keyword evidence="14" id="KW-1185">Reference proteome</keyword>
<dbReference type="FunFam" id="3.20.20.300:FF:000002">
    <property type="entry name" value="Probable beta-glucosidase"/>
    <property type="match status" value="1"/>
</dbReference>
<keyword evidence="9" id="KW-0326">Glycosidase</keyword>
<dbReference type="PRINTS" id="PR00133">
    <property type="entry name" value="GLHYDRLASE3"/>
</dbReference>
<dbReference type="InterPro" id="IPR026891">
    <property type="entry name" value="Fn3-like"/>
</dbReference>
<evidence type="ECO:0000256" key="5">
    <source>
        <dbReference type="ARBA" id="ARBA00022801"/>
    </source>
</evidence>
<dbReference type="EMBL" id="SGPL01000365">
    <property type="protein sequence ID" value="THH13312.1"/>
    <property type="molecule type" value="Genomic_DNA"/>
</dbReference>
<evidence type="ECO:0000313" key="13">
    <source>
        <dbReference type="EMBL" id="THH13312.1"/>
    </source>
</evidence>
<evidence type="ECO:0000256" key="8">
    <source>
        <dbReference type="ARBA" id="ARBA00023277"/>
    </source>
</evidence>
<evidence type="ECO:0000313" key="14">
    <source>
        <dbReference type="Proteomes" id="UP000310158"/>
    </source>
</evidence>
<protein>
    <recommendedName>
        <fullName evidence="4">beta-glucosidase</fullName>
        <ecNumber evidence="4">3.2.1.21</ecNumber>
    </recommendedName>
</protein>
<feature type="chain" id="PRO_5020961039" description="beta-glucosidase" evidence="11">
    <location>
        <begin position="20"/>
        <end position="880"/>
    </location>
</feature>
<keyword evidence="5" id="KW-0378">Hydrolase</keyword>
<dbReference type="PANTHER" id="PTHR42715">
    <property type="entry name" value="BETA-GLUCOSIDASE"/>
    <property type="match status" value="1"/>
</dbReference>
<dbReference type="InterPro" id="IPR017853">
    <property type="entry name" value="GH"/>
</dbReference>
<keyword evidence="8" id="KW-0119">Carbohydrate metabolism</keyword>
<proteinExistence type="inferred from homology"/>
<dbReference type="InterPro" id="IPR002772">
    <property type="entry name" value="Glyco_hydro_3_C"/>
</dbReference>
<keyword evidence="11" id="KW-0732">Signal</keyword>
<evidence type="ECO:0000256" key="2">
    <source>
        <dbReference type="ARBA" id="ARBA00004987"/>
    </source>
</evidence>
<sequence length="880" mass="94844">MRAAAIPSLLSALCALAQTSFLSSASLSDGATAPTSSTGDDTSAAPMAVVSSSSVLPSIPSTFSTLALTSSSSTPASSSSMAEPLLETGVSHPPISSYTFSDIPSPSSDASIPGVYPFASPKCPPSIHDSPSVVPDFSSAWEDAYAKAKKLIANFTLPEKVTVGTGVGWGNGRCVGNIPPIGDWPGLCLQDSPLGVRYTDHITAFPAGINTAATWNRKLMRLRGLAMGHEFKGKGVNVALGPMMNLGRIAQGGRNWEGFGADPYLSGETAYETILGIQSAGVQACAKHYINNEQENMRMQESSNVDDRTTHELYAAPFLRSVMAGVASIMCSYNLINDTYTCENDHTLNHVLKEEIGFQGYVMSDWAATHTTISAIVGLDMTMPGDLNLEGGNLSYFGANLTDYVLNNTIPESRVNDMATRILAAWYLLEQDSPDYPTVNFNSFFPLDEATNEHIDVQNDHADLVRKIGAASTVLLKNIKKALPLKKPHSLVLVGSDAGPGVGLGPNTFQDQGGVNGILGMGWGSGSANYTYLVSPLEAIQHRSRKDRTSLSWFLGDWDLTGASQAVLQKDVAMVFVQSDSGENYITVDGNSGDRKNLTAWNNGDSLILAVAAQNNNTIVVTHSVGPLIIEPWIEHPNITAVVWAGVSGIETGNALADVLYGHWNPSGRLPYTIAKSPEDYPAQLVPGGSGDEVLNITYTEGYIDLFTLAESKLTWCECRTGFSSIIDISTRYTKFEYSNLNVTEIDTGDNANRELERKWERSKPSPHGIGSSTALWLHRPAYNVTFDIKNVGDVYGGDIPQLYIHHPPSAQEPPSLLRGFTHIELNPCEKKRVSLTLSRYDLSVWDVVSQSWRRPEGTIRLTVGASSRDSRLNETIEAC</sequence>
<dbReference type="InterPro" id="IPR001764">
    <property type="entry name" value="Glyco_hydro_3_N"/>
</dbReference>
<dbReference type="Pfam" id="PF14310">
    <property type="entry name" value="Fn3-like"/>
    <property type="match status" value="1"/>
</dbReference>
<keyword evidence="7" id="KW-0325">Glycoprotein</keyword>
<dbReference type="FunFam" id="3.40.50.1700:FF:000003">
    <property type="entry name" value="Probable beta-glucosidase"/>
    <property type="match status" value="1"/>
</dbReference>
<evidence type="ECO:0000256" key="6">
    <source>
        <dbReference type="ARBA" id="ARBA00023001"/>
    </source>
</evidence>
<dbReference type="PANTHER" id="PTHR42715:SF2">
    <property type="entry name" value="BETA-GLUCOSIDASE F-RELATED"/>
    <property type="match status" value="1"/>
</dbReference>
<organism evidence="13 14">
    <name type="scientific">Bondarzewia mesenterica</name>
    <dbReference type="NCBI Taxonomy" id="1095465"/>
    <lineage>
        <taxon>Eukaryota</taxon>
        <taxon>Fungi</taxon>
        <taxon>Dikarya</taxon>
        <taxon>Basidiomycota</taxon>
        <taxon>Agaricomycotina</taxon>
        <taxon>Agaricomycetes</taxon>
        <taxon>Russulales</taxon>
        <taxon>Bondarzewiaceae</taxon>
        <taxon>Bondarzewia</taxon>
    </lineage>
</organism>
<dbReference type="InterPro" id="IPR050288">
    <property type="entry name" value="Cellulose_deg_GH3"/>
</dbReference>
<comment type="catalytic activity">
    <reaction evidence="1">
        <text>Hydrolysis of terminal, non-reducing beta-D-glucosyl residues with release of beta-D-glucose.</text>
        <dbReference type="EC" id="3.2.1.21"/>
    </reaction>
</comment>
<evidence type="ECO:0000256" key="9">
    <source>
        <dbReference type="ARBA" id="ARBA00023295"/>
    </source>
</evidence>
<dbReference type="Pfam" id="PF01915">
    <property type="entry name" value="Glyco_hydro_3_C"/>
    <property type="match status" value="1"/>
</dbReference>
<feature type="signal peptide" evidence="11">
    <location>
        <begin position="1"/>
        <end position="19"/>
    </location>
</feature>
<dbReference type="SMART" id="SM01217">
    <property type="entry name" value="Fn3_like"/>
    <property type="match status" value="1"/>
</dbReference>
<dbReference type="InterPro" id="IPR036881">
    <property type="entry name" value="Glyco_hydro_3_C_sf"/>
</dbReference>
<reference evidence="13 14" key="1">
    <citation type="submission" date="2019-02" db="EMBL/GenBank/DDBJ databases">
        <title>Genome sequencing of the rare red list fungi Bondarzewia mesenterica.</title>
        <authorList>
            <person name="Buettner E."/>
            <person name="Kellner H."/>
        </authorList>
    </citation>
    <scope>NUCLEOTIDE SEQUENCE [LARGE SCALE GENOMIC DNA]</scope>
    <source>
        <strain evidence="13 14">DSM 108281</strain>
    </source>
</reference>
<dbReference type="Gene3D" id="3.40.50.1700">
    <property type="entry name" value="Glycoside hydrolase family 3 C-terminal domain"/>
    <property type="match status" value="1"/>
</dbReference>
<comment type="pathway">
    <text evidence="2">Glycan metabolism; cellulose degradation.</text>
</comment>
<dbReference type="GO" id="GO:0030245">
    <property type="term" value="P:cellulose catabolic process"/>
    <property type="evidence" value="ECO:0007669"/>
    <property type="project" value="UniProtKB-KW"/>
</dbReference>
<evidence type="ECO:0000256" key="7">
    <source>
        <dbReference type="ARBA" id="ARBA00023180"/>
    </source>
</evidence>
<comment type="similarity">
    <text evidence="3">Belongs to the glycosyl hydrolase 3 family.</text>
</comment>
<dbReference type="Gene3D" id="3.20.20.300">
    <property type="entry name" value="Glycoside hydrolase, family 3, N-terminal domain"/>
    <property type="match status" value="1"/>
</dbReference>
<evidence type="ECO:0000256" key="4">
    <source>
        <dbReference type="ARBA" id="ARBA00012744"/>
    </source>
</evidence>
<comment type="caution">
    <text evidence="13">The sequence shown here is derived from an EMBL/GenBank/DDBJ whole genome shotgun (WGS) entry which is preliminary data.</text>
</comment>
<gene>
    <name evidence="13" type="ORF">EW146_g6883</name>
</gene>
<dbReference type="Pfam" id="PF00933">
    <property type="entry name" value="Glyco_hydro_3"/>
    <property type="match status" value="1"/>
</dbReference>
<keyword evidence="10" id="KW-0624">Polysaccharide degradation</keyword>
<evidence type="ECO:0000256" key="3">
    <source>
        <dbReference type="ARBA" id="ARBA00005336"/>
    </source>
</evidence>
<dbReference type="SUPFAM" id="SSF52279">
    <property type="entry name" value="Beta-D-glucan exohydrolase, C-terminal domain"/>
    <property type="match status" value="1"/>
</dbReference>
<evidence type="ECO:0000259" key="12">
    <source>
        <dbReference type="SMART" id="SM01217"/>
    </source>
</evidence>
<dbReference type="SUPFAM" id="SSF51445">
    <property type="entry name" value="(Trans)glycosidases"/>
    <property type="match status" value="1"/>
</dbReference>
<evidence type="ECO:0000256" key="11">
    <source>
        <dbReference type="SAM" id="SignalP"/>
    </source>
</evidence>
<evidence type="ECO:0000256" key="10">
    <source>
        <dbReference type="ARBA" id="ARBA00023326"/>
    </source>
</evidence>
<dbReference type="GO" id="GO:0008422">
    <property type="term" value="F:beta-glucosidase activity"/>
    <property type="evidence" value="ECO:0007669"/>
    <property type="project" value="UniProtKB-EC"/>
</dbReference>
<dbReference type="InterPro" id="IPR036962">
    <property type="entry name" value="Glyco_hydro_3_N_sf"/>
</dbReference>
<dbReference type="EC" id="3.2.1.21" evidence="4"/>
<dbReference type="OrthoDB" id="416222at2759"/>
<dbReference type="Gene3D" id="2.60.40.10">
    <property type="entry name" value="Immunoglobulins"/>
    <property type="match status" value="1"/>
</dbReference>